<dbReference type="GeneID" id="80331081"/>
<accession>A0A516NFE0</accession>
<dbReference type="RefSeq" id="WP_143979337.1">
    <property type="nucleotide sequence ID" value="NZ_CP041695.1"/>
</dbReference>
<evidence type="ECO:0000256" key="1">
    <source>
        <dbReference type="SAM" id="SignalP"/>
    </source>
</evidence>
<keyword evidence="1" id="KW-0732">Signal</keyword>
<feature type="chain" id="PRO_5022135089" evidence="1">
    <location>
        <begin position="22"/>
        <end position="391"/>
    </location>
</feature>
<dbReference type="Proteomes" id="UP000317039">
    <property type="component" value="Chromosome"/>
</dbReference>
<dbReference type="Pfam" id="PF12079">
    <property type="entry name" value="DUF3558"/>
    <property type="match status" value="1"/>
</dbReference>
<proteinExistence type="predicted"/>
<reference evidence="2 3" key="1">
    <citation type="submission" date="2019-07" db="EMBL/GenBank/DDBJ databases">
        <title>Complete Genome Sequence and Methylome Analysis of Nocardia otitidis-caviarum NEB252.</title>
        <authorList>
            <person name="Fomenkov A."/>
            <person name="Anton B.P."/>
            <person name="Vincze T."/>
            <person name="Roberts R.J."/>
        </authorList>
    </citation>
    <scope>NUCLEOTIDE SEQUENCE [LARGE SCALE GENOMIC DNA]</scope>
    <source>
        <strain evidence="2 3">NEB252</strain>
    </source>
</reference>
<organism evidence="2 3">
    <name type="scientific">Nocardia otitidiscaviarum</name>
    <dbReference type="NCBI Taxonomy" id="1823"/>
    <lineage>
        <taxon>Bacteria</taxon>
        <taxon>Bacillati</taxon>
        <taxon>Actinomycetota</taxon>
        <taxon>Actinomycetes</taxon>
        <taxon>Mycobacteriales</taxon>
        <taxon>Nocardiaceae</taxon>
        <taxon>Nocardia</taxon>
    </lineage>
</organism>
<dbReference type="KEGG" id="nod:FOH10_01525"/>
<dbReference type="PROSITE" id="PS51257">
    <property type="entry name" value="PROKAR_LIPOPROTEIN"/>
    <property type="match status" value="1"/>
</dbReference>
<evidence type="ECO:0000313" key="3">
    <source>
        <dbReference type="Proteomes" id="UP000317039"/>
    </source>
</evidence>
<protein>
    <submittedName>
        <fullName evidence="2">DUF3558 domain-containing protein</fullName>
    </submittedName>
</protein>
<dbReference type="AlphaFoldDB" id="A0A516NFE0"/>
<name>A0A516NFE0_9NOCA</name>
<evidence type="ECO:0000313" key="2">
    <source>
        <dbReference type="EMBL" id="QDP77623.1"/>
    </source>
</evidence>
<sequence>MYLVAGRFALSLLLFGACALAAGCSGWTDGDADHTTGFTLPPSCADIDGPVAEVLREYIGDLYRTDKRLQTLETKIDNMYRRVRCILVLEDPVPHGSSAPEAGPMSRTVEIGLMVDVPLPAITTTMRPAGGFGSRVDTTAPLPGVGDEALSWTGSGFLDRDVAGASAQVGNLRIDVEVVGMDWTGGDAVPVYSSRYMKADLRSGAESIVAALARELPATMPQTTFDRTLPPVSAVSTPLREPSAISVWDPCTIPDSAIAQVGLDPAAKATKVFSLLDDAKTCGWETDDYTFSVSAGANRFTSVFYYPGHYPSFQSITVGGRQAMSLPDAISEGNQCNLAFDAPQGERYAAAVGVVEMTVRSRDYDHRDRDALCTKLFRIADPLVQYLPPGR</sequence>
<gene>
    <name evidence="2" type="ORF">FOH10_01525</name>
</gene>
<dbReference type="InterPro" id="IPR024520">
    <property type="entry name" value="DUF3558"/>
</dbReference>
<feature type="signal peptide" evidence="1">
    <location>
        <begin position="1"/>
        <end position="21"/>
    </location>
</feature>
<dbReference type="EMBL" id="CP041695">
    <property type="protein sequence ID" value="QDP77623.1"/>
    <property type="molecule type" value="Genomic_DNA"/>
</dbReference>